<dbReference type="EMBL" id="CAJNOT010000897">
    <property type="protein sequence ID" value="CAF1104840.1"/>
    <property type="molecule type" value="Genomic_DNA"/>
</dbReference>
<dbReference type="Proteomes" id="UP000663836">
    <property type="component" value="Unassembled WGS sequence"/>
</dbReference>
<dbReference type="Proteomes" id="UP000663864">
    <property type="component" value="Unassembled WGS sequence"/>
</dbReference>
<dbReference type="EMBL" id="CAJOBD010000708">
    <property type="protein sequence ID" value="CAF3709075.1"/>
    <property type="molecule type" value="Genomic_DNA"/>
</dbReference>
<protein>
    <recommendedName>
        <fullName evidence="1">Ricin B lectin domain-containing protein</fullName>
    </recommendedName>
</protein>
<dbReference type="PROSITE" id="PS50231">
    <property type="entry name" value="RICIN_B_LECTIN"/>
    <property type="match status" value="1"/>
</dbReference>
<dbReference type="Pfam" id="PF00652">
    <property type="entry name" value="Ricin_B_lectin"/>
    <property type="match status" value="1"/>
</dbReference>
<dbReference type="InterPro" id="IPR035992">
    <property type="entry name" value="Ricin_B-like_lectins"/>
</dbReference>
<evidence type="ECO:0000313" key="3">
    <source>
        <dbReference type="EMBL" id="CAF3709075.1"/>
    </source>
</evidence>
<dbReference type="InterPro" id="IPR000772">
    <property type="entry name" value="Ricin_B_lectin"/>
</dbReference>
<feature type="domain" description="Ricin B lectin" evidence="1">
    <location>
        <begin position="1"/>
        <end position="124"/>
    </location>
</feature>
<evidence type="ECO:0000313" key="4">
    <source>
        <dbReference type="Proteomes" id="UP000663864"/>
    </source>
</evidence>
<dbReference type="AlphaFoldDB" id="A0A814PH40"/>
<reference evidence="2" key="1">
    <citation type="submission" date="2021-02" db="EMBL/GenBank/DDBJ databases">
        <authorList>
            <person name="Nowell W R."/>
        </authorList>
    </citation>
    <scope>NUCLEOTIDE SEQUENCE</scope>
</reference>
<organism evidence="2 4">
    <name type="scientific">Rotaria sordida</name>
    <dbReference type="NCBI Taxonomy" id="392033"/>
    <lineage>
        <taxon>Eukaryota</taxon>
        <taxon>Metazoa</taxon>
        <taxon>Spiralia</taxon>
        <taxon>Gnathifera</taxon>
        <taxon>Rotifera</taxon>
        <taxon>Eurotatoria</taxon>
        <taxon>Bdelloidea</taxon>
        <taxon>Philodinida</taxon>
        <taxon>Philodinidae</taxon>
        <taxon>Rotaria</taxon>
    </lineage>
</organism>
<proteinExistence type="predicted"/>
<dbReference type="Gene3D" id="2.80.10.50">
    <property type="match status" value="1"/>
</dbReference>
<accession>A0A814PH40</accession>
<dbReference type="SUPFAM" id="SSF50370">
    <property type="entry name" value="Ricin B-like lectins"/>
    <property type="match status" value="1"/>
</dbReference>
<evidence type="ECO:0000259" key="1">
    <source>
        <dbReference type="SMART" id="SM00458"/>
    </source>
</evidence>
<evidence type="ECO:0000313" key="2">
    <source>
        <dbReference type="EMBL" id="CAF1104840.1"/>
    </source>
</evidence>
<dbReference type="SMART" id="SM00458">
    <property type="entry name" value="RICIN"/>
    <property type="match status" value="1"/>
</dbReference>
<comment type="caution">
    <text evidence="2">The sequence shown here is derived from an EMBL/GenBank/DDBJ whole genome shotgun (WGS) entry which is preliminary data.</text>
</comment>
<gene>
    <name evidence="3" type="ORF">JBS370_LOCUS10024</name>
    <name evidence="2" type="ORF">ZHD862_LOCUS17795</name>
</gene>
<name>A0A814PH40_9BILA</name>
<sequence length="128" mass="14232">MNSYVLDIYNSSSAGPGTPVVVYPMKNRTSEDPSSQLWFFDQDGTIRNMATEMVIDIDSGIQESNLIIWPKNMGTTQQWQLDGLYILCPGANKVIDIEKSQTVSGASVVAWPNHAGLNQQWNTVPKLR</sequence>